<protein>
    <submittedName>
        <fullName evidence="2">Uncharacterized protein</fullName>
    </submittedName>
</protein>
<accession>A0AAE0C6I1</accession>
<name>A0AAE0C6I1_9CHLO</name>
<evidence type="ECO:0000313" key="3">
    <source>
        <dbReference type="Proteomes" id="UP001190700"/>
    </source>
</evidence>
<feature type="compositionally biased region" description="Basic and acidic residues" evidence="1">
    <location>
        <begin position="175"/>
        <end position="185"/>
    </location>
</feature>
<proteinExistence type="predicted"/>
<feature type="compositionally biased region" description="Gly residues" evidence="1">
    <location>
        <begin position="211"/>
        <end position="227"/>
    </location>
</feature>
<reference evidence="2 3" key="1">
    <citation type="journal article" date="2015" name="Genome Biol. Evol.">
        <title>Comparative Genomics of a Bacterivorous Green Alga Reveals Evolutionary Causalities and Consequences of Phago-Mixotrophic Mode of Nutrition.</title>
        <authorList>
            <person name="Burns J.A."/>
            <person name="Paasch A."/>
            <person name="Narechania A."/>
            <person name="Kim E."/>
        </authorList>
    </citation>
    <scope>NUCLEOTIDE SEQUENCE [LARGE SCALE GENOMIC DNA]</scope>
    <source>
        <strain evidence="2 3">PLY_AMNH</strain>
    </source>
</reference>
<feature type="region of interest" description="Disordered" evidence="1">
    <location>
        <begin position="38"/>
        <end position="98"/>
    </location>
</feature>
<sequence>MGVETALDKAAMVVWAEEAAVKNWMEEVVDLEVKNAVAKRKEGGELPSEESEAVEKAAWEAKETEGKKEEEDAAGDKEDKEMWKGKKEIEGNEEVEGITDKWEEELEEMGKMDRDREVMWNGEEEERRGVGREGRGHREEEVGMWGGEGEEAGAGRSRGLERGVGCYFEEVEGGRRGGDVGREDGSWGGGGEEEEMGHGEGWRCRVGRWHGAGGGAGQGQEGMGHKGGGAERMEHREGVEMREREVGGVGHVAEGGVAMRQLHWRSTGLDPRGSWHKPLDMSSVAGADAPRKSFVEP</sequence>
<dbReference type="Proteomes" id="UP001190700">
    <property type="component" value="Unassembled WGS sequence"/>
</dbReference>
<feature type="region of interest" description="Disordered" evidence="1">
    <location>
        <begin position="211"/>
        <end position="230"/>
    </location>
</feature>
<keyword evidence="3" id="KW-1185">Reference proteome</keyword>
<comment type="caution">
    <text evidence="2">The sequence shown here is derived from an EMBL/GenBank/DDBJ whole genome shotgun (WGS) entry which is preliminary data.</text>
</comment>
<feature type="compositionally biased region" description="Basic and acidic residues" evidence="1">
    <location>
        <begin position="53"/>
        <end position="90"/>
    </location>
</feature>
<evidence type="ECO:0000313" key="2">
    <source>
        <dbReference type="EMBL" id="KAK3248644.1"/>
    </source>
</evidence>
<evidence type="ECO:0000256" key="1">
    <source>
        <dbReference type="SAM" id="MobiDB-lite"/>
    </source>
</evidence>
<feature type="region of interest" description="Disordered" evidence="1">
    <location>
        <begin position="267"/>
        <end position="297"/>
    </location>
</feature>
<feature type="region of interest" description="Disordered" evidence="1">
    <location>
        <begin position="175"/>
        <end position="198"/>
    </location>
</feature>
<organism evidence="2 3">
    <name type="scientific">Cymbomonas tetramitiformis</name>
    <dbReference type="NCBI Taxonomy" id="36881"/>
    <lineage>
        <taxon>Eukaryota</taxon>
        <taxon>Viridiplantae</taxon>
        <taxon>Chlorophyta</taxon>
        <taxon>Pyramimonadophyceae</taxon>
        <taxon>Pyramimonadales</taxon>
        <taxon>Pyramimonadaceae</taxon>
        <taxon>Cymbomonas</taxon>
    </lineage>
</organism>
<dbReference type="AlphaFoldDB" id="A0AAE0C6I1"/>
<gene>
    <name evidence="2" type="ORF">CYMTET_41899</name>
</gene>
<dbReference type="EMBL" id="LGRX02027918">
    <property type="protein sequence ID" value="KAK3248644.1"/>
    <property type="molecule type" value="Genomic_DNA"/>
</dbReference>